<keyword evidence="5" id="KW-0426">Late protein</keyword>
<keyword evidence="10" id="KW-0238">DNA-binding</keyword>
<evidence type="ECO:0000256" key="7">
    <source>
        <dbReference type="ARBA" id="ARBA00033227"/>
    </source>
</evidence>
<comment type="subcellular location">
    <subcellularLocation>
        <location evidence="1">Virion</location>
    </subcellularLocation>
</comment>
<dbReference type="PANTHER" id="PTHR33175:SF13">
    <property type="entry name" value="HISTONE-LIKE PROTEIN"/>
    <property type="match status" value="1"/>
</dbReference>
<dbReference type="Gene3D" id="4.10.520.10">
    <property type="entry name" value="IHF-like DNA-binding proteins"/>
    <property type="match status" value="1"/>
</dbReference>
<dbReference type="InterPro" id="IPR000119">
    <property type="entry name" value="Hist_DNA-bd"/>
</dbReference>
<sequence>MLTKSEICKIIAECTGVSPKLVKACFQVYSDLVKKEIKSQGQVRLPELGTFRVTIGRERISVNPITGAQTRIPPKPKVKFRAAKPLKEVTATIKWKYVSEDDELLQPKRKAAGFFKNRQNDEE</sequence>
<dbReference type="Proteomes" id="UP000018735">
    <property type="component" value="Chromosome"/>
</dbReference>
<comment type="similarity">
    <text evidence="9">Belongs to the bacterial histone-like protein family.</text>
</comment>
<dbReference type="InterPro" id="IPR010992">
    <property type="entry name" value="IHF-like_DNA-bd_dom_sf"/>
</dbReference>
<organism evidence="10 11">
    <name type="scientific">Mycoplasmoides gallisepticum S6</name>
    <dbReference type="NCBI Taxonomy" id="1006581"/>
    <lineage>
        <taxon>Bacteria</taxon>
        <taxon>Bacillati</taxon>
        <taxon>Mycoplasmatota</taxon>
        <taxon>Mycoplasmoidales</taxon>
        <taxon>Mycoplasmoidaceae</taxon>
        <taxon>Mycoplasmoides</taxon>
    </lineage>
</organism>
<evidence type="ECO:0000256" key="1">
    <source>
        <dbReference type="ARBA" id="ARBA00004328"/>
    </source>
</evidence>
<dbReference type="eggNOG" id="COG0776">
    <property type="taxonomic scope" value="Bacteria"/>
</dbReference>
<dbReference type="GO" id="GO:0006260">
    <property type="term" value="P:DNA replication"/>
    <property type="evidence" value="ECO:0007669"/>
    <property type="project" value="UniProtKB-KW"/>
</dbReference>
<dbReference type="SUPFAM" id="SSF47729">
    <property type="entry name" value="IHF-like DNA-binding proteins"/>
    <property type="match status" value="1"/>
</dbReference>
<comment type="subunit">
    <text evidence="2">Homodimer.</text>
</comment>
<dbReference type="Pfam" id="PF00216">
    <property type="entry name" value="Bac_DNA_binding"/>
    <property type="match status" value="1"/>
</dbReference>
<evidence type="ECO:0000256" key="2">
    <source>
        <dbReference type="ARBA" id="ARBA00011738"/>
    </source>
</evidence>
<dbReference type="GO" id="GO:0030527">
    <property type="term" value="F:structural constituent of chromatin"/>
    <property type="evidence" value="ECO:0007669"/>
    <property type="project" value="InterPro"/>
</dbReference>
<evidence type="ECO:0000256" key="3">
    <source>
        <dbReference type="ARBA" id="ARBA00016145"/>
    </source>
</evidence>
<keyword evidence="4" id="KW-0235">DNA replication</keyword>
<dbReference type="SMART" id="SM00411">
    <property type="entry name" value="BHL"/>
    <property type="match status" value="1"/>
</dbReference>
<dbReference type="GO" id="GO:0005829">
    <property type="term" value="C:cytosol"/>
    <property type="evidence" value="ECO:0007669"/>
    <property type="project" value="TreeGrafter"/>
</dbReference>
<evidence type="ECO:0000256" key="5">
    <source>
        <dbReference type="ARBA" id="ARBA00022921"/>
    </source>
</evidence>
<protein>
    <recommendedName>
        <fullName evidence="3">Viral histone-like protein</fullName>
    </recommendedName>
    <alternativeName>
        <fullName evidence="7">DNA-binding protein pA104R</fullName>
    </alternativeName>
    <alternativeName>
        <fullName evidence="6">pA104R</fullName>
    </alternativeName>
</protein>
<evidence type="ECO:0000256" key="9">
    <source>
        <dbReference type="RuleBase" id="RU003939"/>
    </source>
</evidence>
<evidence type="ECO:0000313" key="11">
    <source>
        <dbReference type="Proteomes" id="UP000018735"/>
    </source>
</evidence>
<dbReference type="CDD" id="cd00591">
    <property type="entry name" value="HU_IHF"/>
    <property type="match status" value="1"/>
</dbReference>
<dbReference type="KEGG" id="mgz:GCW_00810"/>
<dbReference type="EMBL" id="CP006916">
    <property type="protein sequence ID" value="AHB99459.1"/>
    <property type="molecule type" value="Genomic_DNA"/>
</dbReference>
<name>A0A0F6CK37_MYCGL</name>
<dbReference type="HOGENOM" id="CLU_105066_3_3_14"/>
<reference evidence="10 11" key="1">
    <citation type="journal article" date="2011" name="PLoS ONE">
        <title>Core proteome of the minimal cell: comparative proteomics of three mollicute species.</title>
        <authorList>
            <person name="Fisunov G.Y."/>
            <person name="Alexeev D.G."/>
            <person name="Bazaleev N.A."/>
            <person name="Ladygina V.G."/>
            <person name="Galyamina M.A."/>
            <person name="Kondratov I.G."/>
            <person name="Zhukova N.A."/>
            <person name="Serebryakova M.V."/>
            <person name="Demina I.A."/>
            <person name="Govorun V.M."/>
        </authorList>
    </citation>
    <scope>NUCLEOTIDE SEQUENCE [LARGE SCALE GENOMIC DNA]</scope>
    <source>
        <strain evidence="10 11">S6</strain>
    </source>
</reference>
<dbReference type="PANTHER" id="PTHR33175">
    <property type="entry name" value="DNA-BINDING PROTEIN HU"/>
    <property type="match status" value="1"/>
</dbReference>
<dbReference type="GO" id="GO:0003677">
    <property type="term" value="F:DNA binding"/>
    <property type="evidence" value="ECO:0007669"/>
    <property type="project" value="UniProtKB-KW"/>
</dbReference>
<comment type="function">
    <text evidence="8">DNA-binding protein that plays a critical role in nucleoid compaction, genome replication and DNA replication and transcription. Binds to both ssDNA and dsDNA with a binding site covering about 15 nucleotides. Displays DNA-supercoiling activity only when associated with the viral DNA topoisomerase 2.</text>
</comment>
<dbReference type="RefSeq" id="WP_011883877.1">
    <property type="nucleotide sequence ID" value="NC_023030.2"/>
</dbReference>
<evidence type="ECO:0000256" key="4">
    <source>
        <dbReference type="ARBA" id="ARBA00022705"/>
    </source>
</evidence>
<evidence type="ECO:0000256" key="6">
    <source>
        <dbReference type="ARBA" id="ARBA00033120"/>
    </source>
</evidence>
<evidence type="ECO:0000313" key="10">
    <source>
        <dbReference type="EMBL" id="AHB99459.1"/>
    </source>
</evidence>
<dbReference type="AlphaFoldDB" id="A0A0F6CK37"/>
<accession>A0A0F6CK37</accession>
<gene>
    <name evidence="10" type="primary">hup_1</name>
    <name evidence="10" type="ORF">GCW_00810</name>
</gene>
<proteinExistence type="inferred from homology"/>
<evidence type="ECO:0000256" key="8">
    <source>
        <dbReference type="ARBA" id="ARBA00046140"/>
    </source>
</evidence>